<evidence type="ECO:0000313" key="2">
    <source>
        <dbReference type="Proteomes" id="UP001172457"/>
    </source>
</evidence>
<reference evidence="1" key="1">
    <citation type="submission" date="2023-03" db="EMBL/GenBank/DDBJ databases">
        <title>Chromosome-scale reference genome and RAD-based genetic map of yellow starthistle (Centaurea solstitialis) reveal putative structural variation and QTLs associated with invader traits.</title>
        <authorList>
            <person name="Reatini B."/>
            <person name="Cang F.A."/>
            <person name="Jiang Q."/>
            <person name="Mckibben M.T.W."/>
            <person name="Barker M.S."/>
            <person name="Rieseberg L.H."/>
            <person name="Dlugosch K.M."/>
        </authorList>
    </citation>
    <scope>NUCLEOTIDE SEQUENCE</scope>
    <source>
        <strain evidence="1">CAN-66</strain>
        <tissue evidence="1">Leaf</tissue>
    </source>
</reference>
<dbReference type="Proteomes" id="UP001172457">
    <property type="component" value="Chromosome 7"/>
</dbReference>
<accession>A0AA38VXA0</accession>
<dbReference type="AlphaFoldDB" id="A0AA38VXA0"/>
<proteinExistence type="predicted"/>
<evidence type="ECO:0000313" key="1">
    <source>
        <dbReference type="EMBL" id="KAJ9541522.1"/>
    </source>
</evidence>
<comment type="caution">
    <text evidence="1">The sequence shown here is derived from an EMBL/GenBank/DDBJ whole genome shotgun (WGS) entry which is preliminary data.</text>
</comment>
<organism evidence="1 2">
    <name type="scientific">Centaurea solstitialis</name>
    <name type="common">yellow star-thistle</name>
    <dbReference type="NCBI Taxonomy" id="347529"/>
    <lineage>
        <taxon>Eukaryota</taxon>
        <taxon>Viridiplantae</taxon>
        <taxon>Streptophyta</taxon>
        <taxon>Embryophyta</taxon>
        <taxon>Tracheophyta</taxon>
        <taxon>Spermatophyta</taxon>
        <taxon>Magnoliopsida</taxon>
        <taxon>eudicotyledons</taxon>
        <taxon>Gunneridae</taxon>
        <taxon>Pentapetalae</taxon>
        <taxon>asterids</taxon>
        <taxon>campanulids</taxon>
        <taxon>Asterales</taxon>
        <taxon>Asteraceae</taxon>
        <taxon>Carduoideae</taxon>
        <taxon>Cardueae</taxon>
        <taxon>Centaureinae</taxon>
        <taxon>Centaurea</taxon>
    </lineage>
</organism>
<gene>
    <name evidence="1" type="ORF">OSB04_028028</name>
</gene>
<protein>
    <submittedName>
        <fullName evidence="1">Uncharacterized protein</fullName>
    </submittedName>
</protein>
<keyword evidence="2" id="KW-1185">Reference proteome</keyword>
<sequence length="194" mass="21647">MTIIVLTLDEDVRIGADLIDGRRVCAWLGSGEVRREATLKEIRRLSVRREGNLGYPISVHDIQRLDGMERVRLSNHEDSQMGVDLITIAEEDLEAVMVTTAKKLLLLLLLLLVTAATANIPIKSKVPKQGHNAAGKSVAITHGGPVVEAIAPKRRWGKLLGSINTHLMEQKNERSWENLVLSIYLSYDTKFVEY</sequence>
<name>A0AA38VXA0_9ASTR</name>
<dbReference type="EMBL" id="JARYMX010000007">
    <property type="protein sequence ID" value="KAJ9541522.1"/>
    <property type="molecule type" value="Genomic_DNA"/>
</dbReference>